<gene>
    <name evidence="1" type="ORF">SAMN05216466_11887</name>
</gene>
<proteinExistence type="predicted"/>
<reference evidence="1 2" key="1">
    <citation type="submission" date="2016-10" db="EMBL/GenBank/DDBJ databases">
        <authorList>
            <person name="de Groot N.N."/>
        </authorList>
    </citation>
    <scope>NUCLEOTIDE SEQUENCE [LARGE SCALE GENOMIC DNA]</scope>
    <source>
        <strain evidence="1 2">LMG 2247</strain>
    </source>
</reference>
<sequence>MLNVEMKYFATIKEECRSKLQRRVEPAISLHVPVSSLSSYRVACRERTMTRADGRSPLAIPDDNSISELVKL</sequence>
<dbReference type="Proteomes" id="UP000199706">
    <property type="component" value="Unassembled WGS sequence"/>
</dbReference>
<organism evidence="1 2">
    <name type="scientific">Paraburkholderia phenazinium</name>
    <dbReference type="NCBI Taxonomy" id="60549"/>
    <lineage>
        <taxon>Bacteria</taxon>
        <taxon>Pseudomonadati</taxon>
        <taxon>Pseudomonadota</taxon>
        <taxon>Betaproteobacteria</taxon>
        <taxon>Burkholderiales</taxon>
        <taxon>Burkholderiaceae</taxon>
        <taxon>Paraburkholderia</taxon>
    </lineage>
</organism>
<name>A0A1G8IFB2_9BURK</name>
<evidence type="ECO:0000313" key="2">
    <source>
        <dbReference type="Proteomes" id="UP000199706"/>
    </source>
</evidence>
<dbReference type="EMBL" id="FNCJ01000018">
    <property type="protein sequence ID" value="SDI17719.1"/>
    <property type="molecule type" value="Genomic_DNA"/>
</dbReference>
<evidence type="ECO:0000313" key="1">
    <source>
        <dbReference type="EMBL" id="SDI17719.1"/>
    </source>
</evidence>
<dbReference type="AlphaFoldDB" id="A0A1G8IFB2"/>
<protein>
    <submittedName>
        <fullName evidence="1">Uncharacterized protein</fullName>
    </submittedName>
</protein>
<accession>A0A1G8IFB2</accession>